<feature type="transmembrane region" description="Helical" evidence="2">
    <location>
        <begin position="50"/>
        <end position="69"/>
    </location>
</feature>
<evidence type="ECO:0000313" key="5">
    <source>
        <dbReference type="Proteomes" id="UP000628079"/>
    </source>
</evidence>
<dbReference type="Pfam" id="PF03703">
    <property type="entry name" value="bPH_2"/>
    <property type="match status" value="3"/>
</dbReference>
<reference evidence="4" key="2">
    <citation type="submission" date="2020-09" db="EMBL/GenBank/DDBJ databases">
        <authorList>
            <person name="Sun Q."/>
            <person name="Zhou Y."/>
        </authorList>
    </citation>
    <scope>NUCLEOTIDE SEQUENCE</scope>
    <source>
        <strain evidence="4">CGMCC 1.10749</strain>
    </source>
</reference>
<dbReference type="PIRSF" id="PIRSF026631">
    <property type="entry name" value="UCP026631"/>
    <property type="match status" value="1"/>
</dbReference>
<sequence length="571" mass="60461">MPVSDPRMPAPDPRMPAANPGLPRQVVPESRPGSNTPLNEWQHLHPLSPLVRGGVVGIAVIGYAATQFVDDLLRGMGGGEPEDPSEGGIRDGLGFLLDHPLATSGVLLLALLVVGLVGWLSWRFAKFRVAAGQIELRKGWLFREHRQVPLERVQAIEISRPLLAQLTGLSQVIVQSAGGGDSHLKLAFLGARRADEVRRELIALAGRRDEVRPAVRVDGTDPSGATPSGTPATASVPSAIDPATGRPATVPSTGLLDPDEGREVLRVPNSRLFVATILHGGTIFLGAVALVAASLALAAYGSSLEVLTGAAIALPAIGPLAFGIVVNRVGELLKHGNFRLGDTGTAARVQHGLTDKRTTTIPLHRIQAVAMVQPLWWRPFGWWRVNVNVAGIGHDPTGEAGGDDTTVLPVGTLDQALEVLALLDPVISADDLRQAALGEGGEPGWTTVSERARSLDPLGWRRNGFAVSAHSLMVRTGRLWRRVSVMPHARVQSLTLSQGPLDRRLDLATVTLVSTPGPVSVQVQHLEAGTAAGLLRDEAARSRAARQISGSACTTPEVPSQLEPPPPHEER</sequence>
<organism evidence="4 5">
    <name type="scientific">Knoellia flava</name>
    <dbReference type="NCBI Taxonomy" id="913969"/>
    <lineage>
        <taxon>Bacteria</taxon>
        <taxon>Bacillati</taxon>
        <taxon>Actinomycetota</taxon>
        <taxon>Actinomycetes</taxon>
        <taxon>Micrococcales</taxon>
        <taxon>Intrasporangiaceae</taxon>
        <taxon>Knoellia</taxon>
    </lineage>
</organism>
<evidence type="ECO:0000256" key="2">
    <source>
        <dbReference type="SAM" id="Phobius"/>
    </source>
</evidence>
<comment type="caution">
    <text evidence="4">The sequence shown here is derived from an EMBL/GenBank/DDBJ whole genome shotgun (WGS) entry which is preliminary data.</text>
</comment>
<evidence type="ECO:0000313" key="4">
    <source>
        <dbReference type="EMBL" id="GGB68898.1"/>
    </source>
</evidence>
<feature type="region of interest" description="Disordered" evidence="1">
    <location>
        <begin position="1"/>
        <end position="38"/>
    </location>
</feature>
<dbReference type="EMBL" id="BMEA01000001">
    <property type="protein sequence ID" value="GGB68898.1"/>
    <property type="molecule type" value="Genomic_DNA"/>
</dbReference>
<feature type="transmembrane region" description="Helical" evidence="2">
    <location>
        <begin position="272"/>
        <end position="300"/>
    </location>
</feature>
<dbReference type="InterPro" id="IPR005182">
    <property type="entry name" value="YdbS-like_PH"/>
</dbReference>
<protein>
    <recommendedName>
        <fullName evidence="3">YdbS-like PH domain-containing protein</fullName>
    </recommendedName>
</protein>
<accession>A0A8H9FPY4</accession>
<keyword evidence="2" id="KW-0472">Membrane</keyword>
<evidence type="ECO:0000256" key="1">
    <source>
        <dbReference type="SAM" id="MobiDB-lite"/>
    </source>
</evidence>
<dbReference type="Proteomes" id="UP000628079">
    <property type="component" value="Unassembled WGS sequence"/>
</dbReference>
<feature type="domain" description="YdbS-like PH" evidence="3">
    <location>
        <begin position="122"/>
        <end position="200"/>
    </location>
</feature>
<gene>
    <name evidence="4" type="ORF">GCM10011314_05210</name>
</gene>
<keyword evidence="2" id="KW-1133">Transmembrane helix</keyword>
<evidence type="ECO:0000259" key="3">
    <source>
        <dbReference type="Pfam" id="PF03703"/>
    </source>
</evidence>
<name>A0A8H9FPY4_9MICO</name>
<feature type="transmembrane region" description="Helical" evidence="2">
    <location>
        <begin position="101"/>
        <end position="122"/>
    </location>
</feature>
<dbReference type="RefSeq" id="WP_084100022.1">
    <property type="nucleotide sequence ID" value="NZ_BMEA01000001.1"/>
</dbReference>
<proteinExistence type="predicted"/>
<feature type="compositionally biased region" description="Polar residues" evidence="1">
    <location>
        <begin position="223"/>
        <end position="236"/>
    </location>
</feature>
<feature type="domain" description="YdbS-like PH" evidence="3">
    <location>
        <begin position="460"/>
        <end position="528"/>
    </location>
</feature>
<reference evidence="4" key="1">
    <citation type="journal article" date="2014" name="Int. J. Syst. Evol. Microbiol.">
        <title>Complete genome sequence of Corynebacterium casei LMG S-19264T (=DSM 44701T), isolated from a smear-ripened cheese.</title>
        <authorList>
            <consortium name="US DOE Joint Genome Institute (JGI-PGF)"/>
            <person name="Walter F."/>
            <person name="Albersmeier A."/>
            <person name="Kalinowski J."/>
            <person name="Ruckert C."/>
        </authorList>
    </citation>
    <scope>NUCLEOTIDE SEQUENCE</scope>
    <source>
        <strain evidence="4">CGMCC 1.10749</strain>
    </source>
</reference>
<feature type="domain" description="YdbS-like PH" evidence="3">
    <location>
        <begin position="348"/>
        <end position="392"/>
    </location>
</feature>
<dbReference type="PANTHER" id="PTHR34473:SF2">
    <property type="entry name" value="UPF0699 TRANSMEMBRANE PROTEIN YDBT"/>
    <property type="match status" value="1"/>
</dbReference>
<feature type="transmembrane region" description="Helical" evidence="2">
    <location>
        <begin position="306"/>
        <end position="326"/>
    </location>
</feature>
<feature type="region of interest" description="Disordered" evidence="1">
    <location>
        <begin position="213"/>
        <end position="261"/>
    </location>
</feature>
<dbReference type="AlphaFoldDB" id="A0A8H9FPY4"/>
<feature type="region of interest" description="Disordered" evidence="1">
    <location>
        <begin position="540"/>
        <end position="571"/>
    </location>
</feature>
<dbReference type="InterPro" id="IPR014529">
    <property type="entry name" value="UCP026631"/>
</dbReference>
<dbReference type="PANTHER" id="PTHR34473">
    <property type="entry name" value="UPF0699 TRANSMEMBRANE PROTEIN YDBS"/>
    <property type="match status" value="1"/>
</dbReference>
<keyword evidence="2" id="KW-0812">Transmembrane</keyword>